<proteinExistence type="predicted"/>
<organism evidence="1 2">
    <name type="scientific">Homarus americanus</name>
    <name type="common">American lobster</name>
    <dbReference type="NCBI Taxonomy" id="6706"/>
    <lineage>
        <taxon>Eukaryota</taxon>
        <taxon>Metazoa</taxon>
        <taxon>Ecdysozoa</taxon>
        <taxon>Arthropoda</taxon>
        <taxon>Crustacea</taxon>
        <taxon>Multicrustacea</taxon>
        <taxon>Malacostraca</taxon>
        <taxon>Eumalacostraca</taxon>
        <taxon>Eucarida</taxon>
        <taxon>Decapoda</taxon>
        <taxon>Pleocyemata</taxon>
        <taxon>Astacidea</taxon>
        <taxon>Nephropoidea</taxon>
        <taxon>Nephropidae</taxon>
        <taxon>Homarus</taxon>
    </lineage>
</organism>
<dbReference type="Proteomes" id="UP000747542">
    <property type="component" value="Unassembled WGS sequence"/>
</dbReference>
<dbReference type="AlphaFoldDB" id="A0A8J5JHQ8"/>
<reference evidence="1" key="1">
    <citation type="journal article" date="2021" name="Sci. Adv.">
        <title>The American lobster genome reveals insights on longevity, neural, and immune adaptations.</title>
        <authorList>
            <person name="Polinski J.M."/>
            <person name="Zimin A.V."/>
            <person name="Clark K.F."/>
            <person name="Kohn A.B."/>
            <person name="Sadowski N."/>
            <person name="Timp W."/>
            <person name="Ptitsyn A."/>
            <person name="Khanna P."/>
            <person name="Romanova D.Y."/>
            <person name="Williams P."/>
            <person name="Greenwood S.J."/>
            <person name="Moroz L.L."/>
            <person name="Walt D.R."/>
            <person name="Bodnar A.G."/>
        </authorList>
    </citation>
    <scope>NUCLEOTIDE SEQUENCE</scope>
    <source>
        <strain evidence="1">GMGI-L3</strain>
    </source>
</reference>
<evidence type="ECO:0000313" key="2">
    <source>
        <dbReference type="Proteomes" id="UP000747542"/>
    </source>
</evidence>
<keyword evidence="2" id="KW-1185">Reference proteome</keyword>
<sequence length="106" mass="11537">MGDGPNDNILRPMWLVAPWLSNMRGAAGGGDRSTSPPMQLKGVLCWRQQLEHCSFDDAAKRPRDLVVSEHKNALQTVEKAAINGLSAQQIVNLATTVVFTNAYGMT</sequence>
<gene>
    <name evidence="1" type="ORF">Hamer_G019478</name>
</gene>
<protein>
    <submittedName>
        <fullName evidence="1">Uncharacterized protein</fullName>
    </submittedName>
</protein>
<dbReference type="EMBL" id="JAHLQT010035076">
    <property type="protein sequence ID" value="KAG7158462.1"/>
    <property type="molecule type" value="Genomic_DNA"/>
</dbReference>
<accession>A0A8J5JHQ8</accession>
<evidence type="ECO:0000313" key="1">
    <source>
        <dbReference type="EMBL" id="KAG7158462.1"/>
    </source>
</evidence>
<name>A0A8J5JHQ8_HOMAM</name>
<comment type="caution">
    <text evidence="1">The sequence shown here is derived from an EMBL/GenBank/DDBJ whole genome shotgun (WGS) entry which is preliminary data.</text>
</comment>